<dbReference type="InterPro" id="IPR009010">
    <property type="entry name" value="Asp_de-COase-like_dom_sf"/>
</dbReference>
<dbReference type="HOGENOM" id="CLU_123704_1_0_2"/>
<feature type="domain" description="Molybdopterin dinucleotide-binding" evidence="1">
    <location>
        <begin position="12"/>
        <end position="107"/>
    </location>
</feature>
<dbReference type="SUPFAM" id="SSF50692">
    <property type="entry name" value="ADC-like"/>
    <property type="match status" value="1"/>
</dbReference>
<keyword evidence="3" id="KW-1185">Reference proteome</keyword>
<name>G7WM98_METH6</name>
<dbReference type="AlphaFoldDB" id="G7WM98"/>
<dbReference type="Proteomes" id="UP000005877">
    <property type="component" value="Chromosome"/>
</dbReference>
<reference evidence="2 3" key="1">
    <citation type="journal article" date="2012" name="PLoS ONE">
        <title>The genome characteristics and predicted function of methyl-group oxidation pathway in the obligate aceticlastic methanogens, Methanosaeta spp.</title>
        <authorList>
            <person name="Zhu J."/>
            <person name="Zheng H."/>
            <person name="Ai G."/>
            <person name="Zhang G."/>
            <person name="Liu D."/>
            <person name="Liu X."/>
            <person name="Dong X."/>
        </authorList>
    </citation>
    <scope>NUCLEOTIDE SEQUENCE [LARGE SCALE GENOMIC DNA]</scope>
    <source>
        <strain evidence="2 3">6Ac</strain>
    </source>
</reference>
<dbReference type="Pfam" id="PF01568">
    <property type="entry name" value="Molydop_binding"/>
    <property type="match status" value="1"/>
</dbReference>
<dbReference type="InterPro" id="IPR012040">
    <property type="entry name" value="Formylmethanofuran_DH_dsu"/>
</dbReference>
<dbReference type="InterPro" id="IPR006657">
    <property type="entry name" value="MoPterin_dinucl-bd_dom"/>
</dbReference>
<dbReference type="KEGG" id="mhi:Mhar_0376"/>
<dbReference type="Gene3D" id="2.40.40.20">
    <property type="match status" value="1"/>
</dbReference>
<accession>G7WM98</accession>
<evidence type="ECO:0000259" key="1">
    <source>
        <dbReference type="Pfam" id="PF01568"/>
    </source>
</evidence>
<dbReference type="GO" id="GO:0043546">
    <property type="term" value="F:molybdopterin cofactor binding"/>
    <property type="evidence" value="ECO:0007669"/>
    <property type="project" value="InterPro"/>
</dbReference>
<dbReference type="STRING" id="1110509.Mhar_0376"/>
<evidence type="ECO:0000313" key="3">
    <source>
        <dbReference type="Proteomes" id="UP000005877"/>
    </source>
</evidence>
<dbReference type="EMBL" id="CP003117">
    <property type="protein sequence ID" value="AET63763.1"/>
    <property type="molecule type" value="Genomic_DNA"/>
</dbReference>
<evidence type="ECO:0000313" key="2">
    <source>
        <dbReference type="EMBL" id="AET63763.1"/>
    </source>
</evidence>
<dbReference type="PATRIC" id="fig|1110509.7.peg.419"/>
<protein>
    <submittedName>
        <fullName evidence="2">Tungsten formylmethanofuran dehydrogenase, subunit D</fullName>
    </submittedName>
</protein>
<gene>
    <name evidence="2" type="ordered locus">Mhar_0376</name>
</gene>
<dbReference type="GO" id="GO:0016491">
    <property type="term" value="F:oxidoreductase activity"/>
    <property type="evidence" value="ECO:0007669"/>
    <property type="project" value="InterPro"/>
</dbReference>
<proteinExistence type="predicted"/>
<dbReference type="PIRSF" id="PIRSF015873">
    <property type="entry name" value="FwdD"/>
    <property type="match status" value="1"/>
</dbReference>
<sequence>MNLMVISLKAIMISGRTLGQGATCEAKMSPEFFRATSTCSLADSDYDALGIPEDGNVLVRNGFGEVVVSAKRDGGLPPGLIFIPMGPWANAVVGPETGGCGTPLFKGVEVEVARTDRRVKGVRELFADLAPEGPA</sequence>
<organism evidence="2 3">
    <name type="scientific">Methanothrix harundinacea (strain 6Ac)</name>
    <name type="common">Methanosaeta harundinacea</name>
    <dbReference type="NCBI Taxonomy" id="1110509"/>
    <lineage>
        <taxon>Archaea</taxon>
        <taxon>Methanobacteriati</taxon>
        <taxon>Methanobacteriota</taxon>
        <taxon>Stenosarchaea group</taxon>
        <taxon>Methanomicrobia</taxon>
        <taxon>Methanotrichales</taxon>
        <taxon>Methanotrichaceae</taxon>
        <taxon>Methanothrix</taxon>
    </lineage>
</organism>